<dbReference type="EMBL" id="JAQLOI010000003">
    <property type="protein sequence ID" value="MDB1125719.1"/>
    <property type="molecule type" value="Genomic_DNA"/>
</dbReference>
<dbReference type="RefSeq" id="WP_272139676.1">
    <property type="nucleotide sequence ID" value="NZ_JAQLOI010000003.1"/>
</dbReference>
<keyword evidence="4" id="KW-0812">Transmembrane</keyword>
<proteinExistence type="inferred from homology"/>
<feature type="domain" description="Glycosyltransferase 2-like" evidence="5">
    <location>
        <begin position="59"/>
        <end position="226"/>
    </location>
</feature>
<feature type="transmembrane region" description="Helical" evidence="4">
    <location>
        <begin position="331"/>
        <end position="351"/>
    </location>
</feature>
<gene>
    <name evidence="6" type="ORF">PGX00_19475</name>
</gene>
<keyword evidence="3" id="KW-0808">Transferase</keyword>
<keyword evidence="7" id="KW-1185">Reference proteome</keyword>
<reference evidence="6 7" key="1">
    <citation type="submission" date="2023-01" db="EMBL/GenBank/DDBJ databases">
        <title>Vibrio sp. KJ40-1 sp.nov, isolated from marine algae.</title>
        <authorList>
            <person name="Butt M."/>
            <person name="Kim J.M.J."/>
            <person name="Jeon C.O.C."/>
        </authorList>
    </citation>
    <scope>NUCLEOTIDE SEQUENCE [LARGE SCALE GENOMIC DNA]</scope>
    <source>
        <strain evidence="6 7">KJ40-1</strain>
    </source>
</reference>
<dbReference type="CDD" id="cd06439">
    <property type="entry name" value="CESA_like_1"/>
    <property type="match status" value="1"/>
</dbReference>
<keyword evidence="4" id="KW-1133">Transmembrane helix</keyword>
<keyword evidence="2" id="KW-0328">Glycosyltransferase</keyword>
<evidence type="ECO:0000313" key="6">
    <source>
        <dbReference type="EMBL" id="MDB1125719.1"/>
    </source>
</evidence>
<dbReference type="InterPro" id="IPR029044">
    <property type="entry name" value="Nucleotide-diphossugar_trans"/>
</dbReference>
<organism evidence="6 7">
    <name type="scientific">Vibrio algarum</name>
    <dbReference type="NCBI Taxonomy" id="3020714"/>
    <lineage>
        <taxon>Bacteria</taxon>
        <taxon>Pseudomonadati</taxon>
        <taxon>Pseudomonadota</taxon>
        <taxon>Gammaproteobacteria</taxon>
        <taxon>Vibrionales</taxon>
        <taxon>Vibrionaceae</taxon>
        <taxon>Vibrio</taxon>
    </lineage>
</organism>
<dbReference type="InterPro" id="IPR001173">
    <property type="entry name" value="Glyco_trans_2-like"/>
</dbReference>
<dbReference type="Gene3D" id="3.90.550.10">
    <property type="entry name" value="Spore Coat Polysaccharide Biosynthesis Protein SpsA, Chain A"/>
    <property type="match status" value="1"/>
</dbReference>
<dbReference type="SUPFAM" id="SSF53448">
    <property type="entry name" value="Nucleotide-diphospho-sugar transferases"/>
    <property type="match status" value="1"/>
</dbReference>
<feature type="transmembrane region" description="Helical" evidence="4">
    <location>
        <begin position="6"/>
        <end position="30"/>
    </location>
</feature>
<evidence type="ECO:0000259" key="5">
    <source>
        <dbReference type="Pfam" id="PF00535"/>
    </source>
</evidence>
<protein>
    <submittedName>
        <fullName evidence="6">Glycosyltransferase family 2 protein</fullName>
    </submittedName>
</protein>
<feature type="transmembrane region" description="Helical" evidence="4">
    <location>
        <begin position="363"/>
        <end position="382"/>
    </location>
</feature>
<keyword evidence="4" id="KW-0472">Membrane</keyword>
<name>A0ABT4YVV9_9VIBR</name>
<dbReference type="Proteomes" id="UP001210678">
    <property type="component" value="Unassembled WGS sequence"/>
</dbReference>
<evidence type="ECO:0000256" key="4">
    <source>
        <dbReference type="SAM" id="Phobius"/>
    </source>
</evidence>
<dbReference type="PANTHER" id="PTHR43630">
    <property type="entry name" value="POLY-BETA-1,6-N-ACETYL-D-GLUCOSAMINE SYNTHASE"/>
    <property type="match status" value="1"/>
</dbReference>
<evidence type="ECO:0000256" key="2">
    <source>
        <dbReference type="ARBA" id="ARBA00022676"/>
    </source>
</evidence>
<sequence>METFLILCCLISASLIIYNHVGYPILLSWYRKNRPLKLVSVALRNFKKDKGDSVLPRVSLIVPAYNEARWIQEKIRNIASLDYPREKLCVVIACDGCTDNTVELAELAIQEAICADVHLEIINFTHNRGKIAVINELVTRATSDIVALSDVSALLSIDSLQIAAQSFQNERVGVVNPNYCMTFSGKSDEEKYWQYQASIKGGEASLGATIGCHGAFYLFRRSLFQALDHDTINDDFVLPMKIVEQGYIAIFEPRINAVELEESSHKDDFKRRLRISAGNMQQVLRLFHLFKPKYASTAFTFFSGKGLRLLTPYLMMVCFVCSFLLADTPFFFFALVAQIALYSMGLACYSLPSLRSNRVMSVISYLLAGHLANFIGGIHYLLSGQKPDERPDKTKHLNI</sequence>
<evidence type="ECO:0000256" key="3">
    <source>
        <dbReference type="ARBA" id="ARBA00022679"/>
    </source>
</evidence>
<feature type="transmembrane region" description="Helical" evidence="4">
    <location>
        <begin position="306"/>
        <end position="325"/>
    </location>
</feature>
<evidence type="ECO:0000256" key="1">
    <source>
        <dbReference type="ARBA" id="ARBA00006739"/>
    </source>
</evidence>
<comment type="similarity">
    <text evidence="1">Belongs to the glycosyltransferase 2 family.</text>
</comment>
<evidence type="ECO:0000313" key="7">
    <source>
        <dbReference type="Proteomes" id="UP001210678"/>
    </source>
</evidence>
<dbReference type="PANTHER" id="PTHR43630:SF1">
    <property type="entry name" value="POLY-BETA-1,6-N-ACETYL-D-GLUCOSAMINE SYNTHASE"/>
    <property type="match status" value="1"/>
</dbReference>
<comment type="caution">
    <text evidence="6">The sequence shown here is derived from an EMBL/GenBank/DDBJ whole genome shotgun (WGS) entry which is preliminary data.</text>
</comment>
<dbReference type="Pfam" id="PF00535">
    <property type="entry name" value="Glycos_transf_2"/>
    <property type="match status" value="1"/>
</dbReference>
<accession>A0ABT4YVV9</accession>